<keyword evidence="2" id="KW-1185">Reference proteome</keyword>
<name>A0A1G9XM40_9FIRM</name>
<organism evidence="1 2">
    <name type="scientific">Lachnospira pectinoschiza</name>
    <dbReference type="NCBI Taxonomy" id="28052"/>
    <lineage>
        <taxon>Bacteria</taxon>
        <taxon>Bacillati</taxon>
        <taxon>Bacillota</taxon>
        <taxon>Clostridia</taxon>
        <taxon>Lachnospirales</taxon>
        <taxon>Lachnospiraceae</taxon>
        <taxon>Lachnospira</taxon>
    </lineage>
</organism>
<protein>
    <submittedName>
        <fullName evidence="1">Rod binding protein</fullName>
    </submittedName>
</protein>
<evidence type="ECO:0000313" key="2">
    <source>
        <dbReference type="Proteomes" id="UP000187651"/>
    </source>
</evidence>
<reference evidence="2" key="1">
    <citation type="submission" date="2016-10" db="EMBL/GenBank/DDBJ databases">
        <authorList>
            <person name="Varghese N."/>
            <person name="Submissions S."/>
        </authorList>
    </citation>
    <scope>NUCLEOTIDE SEQUENCE [LARGE SCALE GENOMIC DNA]</scope>
    <source>
        <strain evidence="2">M83</strain>
    </source>
</reference>
<dbReference type="RefSeq" id="WP_074521656.1">
    <property type="nucleotide sequence ID" value="NZ_FNHZ01000004.1"/>
</dbReference>
<accession>A0A1G9XM40</accession>
<dbReference type="AlphaFoldDB" id="A0A1G9XM40"/>
<dbReference type="OrthoDB" id="9796740at2"/>
<dbReference type="Proteomes" id="UP000187651">
    <property type="component" value="Unassembled WGS sequence"/>
</dbReference>
<proteinExistence type="predicted"/>
<gene>
    <name evidence="1" type="ORF">SAMN05216544_1562</name>
</gene>
<evidence type="ECO:0000313" key="1">
    <source>
        <dbReference type="EMBL" id="SDM97909.1"/>
    </source>
</evidence>
<dbReference type="EMBL" id="FNHZ01000004">
    <property type="protein sequence ID" value="SDM97909.1"/>
    <property type="molecule type" value="Genomic_DNA"/>
</dbReference>
<sequence length="161" mass="16900">MSSVSGIGASSNYADVYDATSSALTSKINSTNFETATDEELMAVAKEFESYLLEQVMKSMQKMTSVTGDSDGESASASLFNSLVGITGEETDSAMSTLSDYYGDELISQLASTLTTSVSNNNGAGLGIAQALYEQMKRNYSTVAEVNQVQSVGTADDNTLA</sequence>